<organism evidence="2">
    <name type="scientific">hydrocarbon metagenome</name>
    <dbReference type="NCBI Taxonomy" id="938273"/>
    <lineage>
        <taxon>unclassified sequences</taxon>
        <taxon>metagenomes</taxon>
        <taxon>ecological metagenomes</taxon>
    </lineage>
</organism>
<dbReference type="EMBL" id="LNQE01001294">
    <property type="protein sequence ID" value="KUG19411.1"/>
    <property type="molecule type" value="Genomic_DNA"/>
</dbReference>
<sequence length="40" mass="4223">MSPGTQAYGMNVDGDAHQPYLYKPRIKPRGGAAGATDENS</sequence>
<name>A0A0W8FGI3_9ZZZZ</name>
<evidence type="ECO:0000256" key="1">
    <source>
        <dbReference type="SAM" id="MobiDB-lite"/>
    </source>
</evidence>
<feature type="region of interest" description="Disordered" evidence="1">
    <location>
        <begin position="1"/>
        <end position="40"/>
    </location>
</feature>
<proteinExistence type="predicted"/>
<protein>
    <submittedName>
        <fullName evidence="2">Uncharacterized protein</fullName>
    </submittedName>
</protein>
<evidence type="ECO:0000313" key="2">
    <source>
        <dbReference type="EMBL" id="KUG19411.1"/>
    </source>
</evidence>
<dbReference type="AlphaFoldDB" id="A0A0W8FGI3"/>
<gene>
    <name evidence="2" type="ORF">ASZ90_010872</name>
</gene>
<reference evidence="2" key="1">
    <citation type="journal article" date="2015" name="Proc. Natl. Acad. Sci. U.S.A.">
        <title>Networks of energetic and metabolic interactions define dynamics in microbial communities.</title>
        <authorList>
            <person name="Embree M."/>
            <person name="Liu J.K."/>
            <person name="Al-Bassam M.M."/>
            <person name="Zengler K."/>
        </authorList>
    </citation>
    <scope>NUCLEOTIDE SEQUENCE</scope>
</reference>
<comment type="caution">
    <text evidence="2">The sequence shown here is derived from an EMBL/GenBank/DDBJ whole genome shotgun (WGS) entry which is preliminary data.</text>
</comment>
<accession>A0A0W8FGI3</accession>